<dbReference type="OrthoDB" id="5594417at2759"/>
<feature type="region of interest" description="Disordered" evidence="1">
    <location>
        <begin position="25"/>
        <end position="51"/>
    </location>
</feature>
<dbReference type="AlphaFoldDB" id="A0A7T8HGZ3"/>
<name>A0A7T8HGZ3_CALRO</name>
<feature type="non-terminal residue" evidence="2">
    <location>
        <position position="1"/>
    </location>
</feature>
<protein>
    <submittedName>
        <fullName evidence="2">Charged multivesicular body protein 2b</fullName>
    </submittedName>
</protein>
<accession>A0A7T8HGZ3</accession>
<dbReference type="Proteomes" id="UP000595437">
    <property type="component" value="Chromosome 7"/>
</dbReference>
<keyword evidence="3" id="KW-1185">Reference proteome</keyword>
<reference evidence="3" key="1">
    <citation type="submission" date="2021-01" db="EMBL/GenBank/DDBJ databases">
        <title>Caligus Genome Assembly.</title>
        <authorList>
            <person name="Gallardo-Escarate C."/>
        </authorList>
    </citation>
    <scope>NUCLEOTIDE SEQUENCE [LARGE SCALE GENOMIC DNA]</scope>
</reference>
<evidence type="ECO:0000313" key="2">
    <source>
        <dbReference type="EMBL" id="QQP49821.1"/>
    </source>
</evidence>
<gene>
    <name evidence="2" type="ORF">FKW44_010617</name>
</gene>
<proteinExistence type="predicted"/>
<dbReference type="EMBL" id="CP045896">
    <property type="protein sequence ID" value="QQP49821.1"/>
    <property type="molecule type" value="Genomic_DNA"/>
</dbReference>
<evidence type="ECO:0000313" key="3">
    <source>
        <dbReference type="Proteomes" id="UP000595437"/>
    </source>
</evidence>
<feature type="compositionally biased region" description="Basic residues" evidence="1">
    <location>
        <begin position="40"/>
        <end position="51"/>
    </location>
</feature>
<sequence>RGTRSHQQVLDEIGIEISDKLINAPSTSKGAIGEPAKKVSSSKKIGKLRPC</sequence>
<organism evidence="2 3">
    <name type="scientific">Caligus rogercresseyi</name>
    <name type="common">Sea louse</name>
    <dbReference type="NCBI Taxonomy" id="217165"/>
    <lineage>
        <taxon>Eukaryota</taxon>
        <taxon>Metazoa</taxon>
        <taxon>Ecdysozoa</taxon>
        <taxon>Arthropoda</taxon>
        <taxon>Crustacea</taxon>
        <taxon>Multicrustacea</taxon>
        <taxon>Hexanauplia</taxon>
        <taxon>Copepoda</taxon>
        <taxon>Siphonostomatoida</taxon>
        <taxon>Caligidae</taxon>
        <taxon>Caligus</taxon>
    </lineage>
</organism>
<evidence type="ECO:0000256" key="1">
    <source>
        <dbReference type="SAM" id="MobiDB-lite"/>
    </source>
</evidence>